<dbReference type="PROSITE" id="PS50111">
    <property type="entry name" value="CHEMOTAXIS_TRANSDUC_2"/>
    <property type="match status" value="1"/>
</dbReference>
<keyword evidence="5 11" id="KW-1133">Transmembrane helix</keyword>
<feature type="coiled-coil region" evidence="10">
    <location>
        <begin position="379"/>
        <end position="406"/>
    </location>
</feature>
<dbReference type="EMBL" id="FXAZ01000002">
    <property type="protein sequence ID" value="SMG39091.1"/>
    <property type="molecule type" value="Genomic_DNA"/>
</dbReference>
<dbReference type="Pfam" id="PF00015">
    <property type="entry name" value="MCPsignal"/>
    <property type="match status" value="1"/>
</dbReference>
<evidence type="ECO:0000256" key="2">
    <source>
        <dbReference type="ARBA" id="ARBA00022475"/>
    </source>
</evidence>
<dbReference type="Gene3D" id="3.30.450.20">
    <property type="entry name" value="PAS domain"/>
    <property type="match status" value="1"/>
</dbReference>
<evidence type="ECO:0000259" key="12">
    <source>
        <dbReference type="PROSITE" id="PS50111"/>
    </source>
</evidence>
<keyword evidence="3" id="KW-0145">Chemotaxis</keyword>
<evidence type="ECO:0000259" key="13">
    <source>
        <dbReference type="PROSITE" id="PS50885"/>
    </source>
</evidence>
<keyword evidence="4 11" id="KW-0812">Transmembrane</keyword>
<dbReference type="GO" id="GO:0006935">
    <property type="term" value="P:chemotaxis"/>
    <property type="evidence" value="ECO:0007669"/>
    <property type="project" value="UniProtKB-KW"/>
</dbReference>
<dbReference type="Gene3D" id="6.10.340.10">
    <property type="match status" value="1"/>
</dbReference>
<keyword evidence="15" id="KW-1185">Reference proteome</keyword>
<keyword evidence="6 11" id="KW-0472">Membrane</keyword>
<dbReference type="GO" id="GO:0007165">
    <property type="term" value="P:signal transduction"/>
    <property type="evidence" value="ECO:0007669"/>
    <property type="project" value="UniProtKB-KW"/>
</dbReference>
<gene>
    <name evidence="14" type="ORF">SAMN06295960_2358</name>
</gene>
<proteinExistence type="inferred from homology"/>
<reference evidence="14 15" key="1">
    <citation type="submission" date="2017-04" db="EMBL/GenBank/DDBJ databases">
        <authorList>
            <person name="Afonso C.L."/>
            <person name="Miller P.J."/>
            <person name="Scott M.A."/>
            <person name="Spackman E."/>
            <person name="Goraichik I."/>
            <person name="Dimitrov K.M."/>
            <person name="Suarez D.L."/>
            <person name="Swayne D.E."/>
        </authorList>
    </citation>
    <scope>NUCLEOTIDE SEQUENCE [LARGE SCALE GENOMIC DNA]</scope>
    <source>
        <strain evidence="14 15">11</strain>
    </source>
</reference>
<dbReference type="GO" id="GO:0005886">
    <property type="term" value="C:plasma membrane"/>
    <property type="evidence" value="ECO:0007669"/>
    <property type="project" value="UniProtKB-SubCell"/>
</dbReference>
<dbReference type="InterPro" id="IPR029151">
    <property type="entry name" value="Sensor-like_sf"/>
</dbReference>
<dbReference type="CDD" id="cd12912">
    <property type="entry name" value="PDC2_MCP_like"/>
    <property type="match status" value="1"/>
</dbReference>
<dbReference type="InterPro" id="IPR004089">
    <property type="entry name" value="MCPsignal_dom"/>
</dbReference>
<keyword evidence="2" id="KW-1003">Cell membrane</keyword>
<comment type="subcellular location">
    <subcellularLocation>
        <location evidence="1">Cell membrane</location>
        <topology evidence="1">Multi-pass membrane protein</topology>
    </subcellularLocation>
</comment>
<name>A0A1X7KDY4_9BACL</name>
<comment type="similarity">
    <text evidence="8">Belongs to the methyl-accepting chemotaxis (MCP) protein family.</text>
</comment>
<evidence type="ECO:0000256" key="7">
    <source>
        <dbReference type="ARBA" id="ARBA00023224"/>
    </source>
</evidence>
<evidence type="ECO:0000313" key="14">
    <source>
        <dbReference type="EMBL" id="SMG39091.1"/>
    </source>
</evidence>
<dbReference type="Gene3D" id="1.10.287.950">
    <property type="entry name" value="Methyl-accepting chemotaxis protein"/>
    <property type="match status" value="1"/>
</dbReference>
<evidence type="ECO:0000256" key="11">
    <source>
        <dbReference type="SAM" id="Phobius"/>
    </source>
</evidence>
<feature type="transmembrane region" description="Helical" evidence="11">
    <location>
        <begin position="301"/>
        <end position="321"/>
    </location>
</feature>
<dbReference type="PANTHER" id="PTHR32089:SF112">
    <property type="entry name" value="LYSOZYME-LIKE PROTEIN-RELATED"/>
    <property type="match status" value="1"/>
</dbReference>
<dbReference type="CDD" id="cd06225">
    <property type="entry name" value="HAMP"/>
    <property type="match status" value="1"/>
</dbReference>
<evidence type="ECO:0000256" key="5">
    <source>
        <dbReference type="ARBA" id="ARBA00022989"/>
    </source>
</evidence>
<dbReference type="SUPFAM" id="SSF103190">
    <property type="entry name" value="Sensory domain-like"/>
    <property type="match status" value="1"/>
</dbReference>
<evidence type="ECO:0000256" key="1">
    <source>
        <dbReference type="ARBA" id="ARBA00004651"/>
    </source>
</evidence>
<dbReference type="SMART" id="SM00283">
    <property type="entry name" value="MA"/>
    <property type="match status" value="1"/>
</dbReference>
<dbReference type="PANTHER" id="PTHR32089">
    <property type="entry name" value="METHYL-ACCEPTING CHEMOTAXIS PROTEIN MCPB"/>
    <property type="match status" value="1"/>
</dbReference>
<dbReference type="AlphaFoldDB" id="A0A1X7KDY4"/>
<dbReference type="InterPro" id="IPR033479">
    <property type="entry name" value="dCache_1"/>
</dbReference>
<dbReference type="RefSeq" id="WP_085494531.1">
    <property type="nucleotide sequence ID" value="NZ_FXAZ01000002.1"/>
</dbReference>
<evidence type="ECO:0000256" key="6">
    <source>
        <dbReference type="ARBA" id="ARBA00023136"/>
    </source>
</evidence>
<feature type="transmembrane region" description="Helical" evidence="11">
    <location>
        <begin position="20"/>
        <end position="41"/>
    </location>
</feature>
<dbReference type="STRING" id="1852522.SAMN06295960_2358"/>
<dbReference type="SMART" id="SM00304">
    <property type="entry name" value="HAMP"/>
    <property type="match status" value="1"/>
</dbReference>
<feature type="domain" description="Methyl-accepting transducer" evidence="12">
    <location>
        <begin position="396"/>
        <end position="660"/>
    </location>
</feature>
<dbReference type="PROSITE" id="PS50885">
    <property type="entry name" value="HAMP"/>
    <property type="match status" value="1"/>
</dbReference>
<evidence type="ECO:0000256" key="9">
    <source>
        <dbReference type="PROSITE-ProRule" id="PRU00284"/>
    </source>
</evidence>
<keyword evidence="7 9" id="KW-0807">Transducer</keyword>
<accession>A0A1X7KDY4</accession>
<keyword evidence="10" id="KW-0175">Coiled coil</keyword>
<feature type="domain" description="HAMP" evidence="13">
    <location>
        <begin position="322"/>
        <end position="377"/>
    </location>
</feature>
<dbReference type="OrthoDB" id="243053at2"/>
<organism evidence="14 15">
    <name type="scientific">Paenibacillus aquistagni</name>
    <dbReference type="NCBI Taxonomy" id="1852522"/>
    <lineage>
        <taxon>Bacteria</taxon>
        <taxon>Bacillati</taxon>
        <taxon>Bacillota</taxon>
        <taxon>Bacilli</taxon>
        <taxon>Bacillales</taxon>
        <taxon>Paenibacillaceae</taxon>
        <taxon>Paenibacillus</taxon>
    </lineage>
</organism>
<sequence>MRFNMKKLRLFQKFTIQKQLISTFGTIILILCLSLSLFSYYSAKNELDDANRTLLPEIAKQTAKLYDQYLTQDLDFAEHLAQLDDFQNFNQMIQSPEAAAKVEKRIQKYLDDYGALSWGVLNTSGTKVLGPDKGVDLSFRDYFKKALQGETNTSDMLRDVKEDYMSMVYAAPIYNNDKVAGVLFFETSADDLQQFALDIHVGETGHAFFASKDGTLTAHENNELVQKQFNSIEAVKEDPQYTSLAEVQKRMVAGEVGFGNYSYDGTTKSVGFAPVSKTGGSVGVYIDDSEVLAGTRQVRNMLFMMSIVGFIIGACLVIIFAKRLTRALHSFGSIIDATASGDLTHQVHPKLLTRTDEIGEMAAMMRKMQDALRSLLGTVQTQSNQIDQASLQLNQAAEEMTTATESVSMSIQEVATGVQSQTNDLVHINEAMNEYGNKLTWMTNAISEVGESGEQISDMATESNANMEKLDHSVKEMQARFEKFIVSIEQSSESFKQITQMTDVINNIAEQTNLLALNAAIESARAGEAGKGFAVVAQEVRKLAEQAQTSAKLITERIKQVSDDSSIMLDTAHNMKHSIEEQFTDIDTSTQSFKQIVTAIELITPQIELLQENANAILHMKDEMIGRISDSSSIAEQISASSQEIAATSEETAASAEEVQATSESLSQMTKLMSEEMNKFKL</sequence>
<evidence type="ECO:0000256" key="8">
    <source>
        <dbReference type="ARBA" id="ARBA00029447"/>
    </source>
</evidence>
<evidence type="ECO:0000256" key="3">
    <source>
        <dbReference type="ARBA" id="ARBA00022500"/>
    </source>
</evidence>
<dbReference type="SUPFAM" id="SSF58104">
    <property type="entry name" value="Methyl-accepting chemotaxis protein (MCP) signaling domain"/>
    <property type="match status" value="1"/>
</dbReference>
<evidence type="ECO:0000313" key="15">
    <source>
        <dbReference type="Proteomes" id="UP000193834"/>
    </source>
</evidence>
<dbReference type="Pfam" id="PF02743">
    <property type="entry name" value="dCache_1"/>
    <property type="match status" value="1"/>
</dbReference>
<dbReference type="InterPro" id="IPR003660">
    <property type="entry name" value="HAMP_dom"/>
</dbReference>
<protein>
    <submittedName>
        <fullName evidence="14">Methyl-accepting chemotaxis sensory transducer with Cache sensor</fullName>
    </submittedName>
</protein>
<evidence type="ECO:0000256" key="4">
    <source>
        <dbReference type="ARBA" id="ARBA00022692"/>
    </source>
</evidence>
<dbReference type="Proteomes" id="UP000193834">
    <property type="component" value="Unassembled WGS sequence"/>
</dbReference>
<evidence type="ECO:0000256" key="10">
    <source>
        <dbReference type="SAM" id="Coils"/>
    </source>
</evidence>